<name>A0A858RH87_9BACT</name>
<evidence type="ECO:0000256" key="1">
    <source>
        <dbReference type="SAM" id="MobiDB-lite"/>
    </source>
</evidence>
<accession>A0A858RH87</accession>
<organism evidence="2 3">
    <name type="scientific">Luteolibacter luteus</name>
    <dbReference type="NCBI Taxonomy" id="2728835"/>
    <lineage>
        <taxon>Bacteria</taxon>
        <taxon>Pseudomonadati</taxon>
        <taxon>Verrucomicrobiota</taxon>
        <taxon>Verrucomicrobiia</taxon>
        <taxon>Verrucomicrobiales</taxon>
        <taxon>Verrucomicrobiaceae</taxon>
        <taxon>Luteolibacter</taxon>
    </lineage>
</organism>
<evidence type="ECO:0000313" key="3">
    <source>
        <dbReference type="Proteomes" id="UP000501812"/>
    </source>
</evidence>
<dbReference type="EMBL" id="CP051774">
    <property type="protein sequence ID" value="QJE95868.1"/>
    <property type="molecule type" value="Genomic_DNA"/>
</dbReference>
<feature type="region of interest" description="Disordered" evidence="1">
    <location>
        <begin position="96"/>
        <end position="121"/>
    </location>
</feature>
<dbReference type="AlphaFoldDB" id="A0A858RH87"/>
<feature type="compositionally biased region" description="Basic and acidic residues" evidence="1">
    <location>
        <begin position="100"/>
        <end position="113"/>
    </location>
</feature>
<keyword evidence="3" id="KW-1185">Reference proteome</keyword>
<sequence length="193" mass="22052">MKWKLVEKAAQEGNLHGDFFEEEADEPGELFEGEEIEFEHEALTWLGSWWPMMGLTEEFLATSLPRPAGFEEKAALLRQLGILWGKTWEEHEVTSGATGMRRDLELPDNKDQDPPFTGAISPESLKSLAKEIHDQDWTSFIAYLDEIREEEDPTGESRKRPDTGELAELVRELPEFLESLAAHDRGVLTYLSY</sequence>
<protein>
    <submittedName>
        <fullName evidence="2">Uncharacterized protein</fullName>
    </submittedName>
</protein>
<dbReference type="RefSeq" id="WP_169454181.1">
    <property type="nucleotide sequence ID" value="NZ_CP051774.1"/>
</dbReference>
<gene>
    <name evidence="2" type="ORF">HHL09_08770</name>
</gene>
<reference evidence="2 3" key="1">
    <citation type="submission" date="2020-04" db="EMBL/GenBank/DDBJ databases">
        <title>Luteolibacter sp. G-1-1-1 isolated from soil.</title>
        <authorList>
            <person name="Dahal R.H."/>
        </authorList>
    </citation>
    <scope>NUCLEOTIDE SEQUENCE [LARGE SCALE GENOMIC DNA]</scope>
    <source>
        <strain evidence="2 3">G-1-1-1</strain>
    </source>
</reference>
<proteinExistence type="predicted"/>
<dbReference type="Proteomes" id="UP000501812">
    <property type="component" value="Chromosome"/>
</dbReference>
<evidence type="ECO:0000313" key="2">
    <source>
        <dbReference type="EMBL" id="QJE95868.1"/>
    </source>
</evidence>
<dbReference type="KEGG" id="luo:HHL09_08770"/>